<protein>
    <submittedName>
        <fullName evidence="3">Helix-turn-helix domain-containing protein</fullName>
    </submittedName>
</protein>
<dbReference type="PROSITE" id="PS50943">
    <property type="entry name" value="HTH_CROC1"/>
    <property type="match status" value="1"/>
</dbReference>
<name>A0ABW3TNB7_9MICO</name>
<dbReference type="InterPro" id="IPR011051">
    <property type="entry name" value="RmlC_Cupin_sf"/>
</dbReference>
<evidence type="ECO:0000259" key="2">
    <source>
        <dbReference type="PROSITE" id="PS50943"/>
    </source>
</evidence>
<keyword evidence="4" id="KW-1185">Reference proteome</keyword>
<dbReference type="Pfam" id="PF01381">
    <property type="entry name" value="HTH_3"/>
    <property type="match status" value="1"/>
</dbReference>
<dbReference type="InterPro" id="IPR014710">
    <property type="entry name" value="RmlC-like_jellyroll"/>
</dbReference>
<organism evidence="3 4">
    <name type="scientific">Leucobacter albus</name>
    <dbReference type="NCBI Taxonomy" id="272210"/>
    <lineage>
        <taxon>Bacteria</taxon>
        <taxon>Bacillati</taxon>
        <taxon>Actinomycetota</taxon>
        <taxon>Actinomycetes</taxon>
        <taxon>Micrococcales</taxon>
        <taxon>Microbacteriaceae</taxon>
        <taxon>Leucobacter</taxon>
    </lineage>
</organism>
<gene>
    <name evidence="3" type="ORF">ACFQ3U_10025</name>
</gene>
<sequence>MSANPEKKSPKGDTVDAEAAKRLVGKQVKFFRQTRGFSTRELAAMTSVTGSLISQIERGMVAPSLSTLLSLAGALSVEVGELFGSAAAVGKVVRRAERREIEYPDQGFRDEWLSADASGRLLVLRSVIDPGAESGPERLLHGSEVEFVFVLAGEIEILLGEQEVVRLAEGDSLTFPGTLPHGFRNLGGRRAELLWVVTPANY</sequence>
<dbReference type="Proteomes" id="UP001597181">
    <property type="component" value="Unassembled WGS sequence"/>
</dbReference>
<keyword evidence="1" id="KW-0238">DNA-binding</keyword>
<evidence type="ECO:0000313" key="3">
    <source>
        <dbReference type="EMBL" id="MFD1202226.1"/>
    </source>
</evidence>
<dbReference type="Gene3D" id="2.60.120.10">
    <property type="entry name" value="Jelly Rolls"/>
    <property type="match status" value="1"/>
</dbReference>
<dbReference type="SUPFAM" id="SSF51182">
    <property type="entry name" value="RmlC-like cupins"/>
    <property type="match status" value="1"/>
</dbReference>
<dbReference type="InterPro" id="IPR013096">
    <property type="entry name" value="Cupin_2"/>
</dbReference>
<dbReference type="InterPro" id="IPR001387">
    <property type="entry name" value="Cro/C1-type_HTH"/>
</dbReference>
<dbReference type="PANTHER" id="PTHR46797:SF1">
    <property type="entry name" value="METHYLPHOSPHONATE SYNTHASE"/>
    <property type="match status" value="1"/>
</dbReference>
<comment type="caution">
    <text evidence="3">The sequence shown here is derived from an EMBL/GenBank/DDBJ whole genome shotgun (WGS) entry which is preliminary data.</text>
</comment>
<dbReference type="InterPro" id="IPR010982">
    <property type="entry name" value="Lambda_DNA-bd_dom_sf"/>
</dbReference>
<proteinExistence type="predicted"/>
<dbReference type="RefSeq" id="WP_343961176.1">
    <property type="nucleotide sequence ID" value="NZ_BAAAKZ010000010.1"/>
</dbReference>
<dbReference type="PANTHER" id="PTHR46797">
    <property type="entry name" value="HTH-TYPE TRANSCRIPTIONAL REGULATOR"/>
    <property type="match status" value="1"/>
</dbReference>
<dbReference type="CDD" id="cd02209">
    <property type="entry name" value="cupin_XRE_C"/>
    <property type="match status" value="1"/>
</dbReference>
<dbReference type="SMART" id="SM00530">
    <property type="entry name" value="HTH_XRE"/>
    <property type="match status" value="1"/>
</dbReference>
<dbReference type="SUPFAM" id="SSF47413">
    <property type="entry name" value="lambda repressor-like DNA-binding domains"/>
    <property type="match status" value="1"/>
</dbReference>
<dbReference type="Gene3D" id="1.10.260.40">
    <property type="entry name" value="lambda repressor-like DNA-binding domains"/>
    <property type="match status" value="1"/>
</dbReference>
<evidence type="ECO:0000313" key="4">
    <source>
        <dbReference type="Proteomes" id="UP001597181"/>
    </source>
</evidence>
<reference evidence="4" key="1">
    <citation type="journal article" date="2019" name="Int. J. Syst. Evol. Microbiol.">
        <title>The Global Catalogue of Microorganisms (GCM) 10K type strain sequencing project: providing services to taxonomists for standard genome sequencing and annotation.</title>
        <authorList>
            <consortium name="The Broad Institute Genomics Platform"/>
            <consortium name="The Broad Institute Genome Sequencing Center for Infectious Disease"/>
            <person name="Wu L."/>
            <person name="Ma J."/>
        </authorList>
    </citation>
    <scope>NUCLEOTIDE SEQUENCE [LARGE SCALE GENOMIC DNA]</scope>
    <source>
        <strain evidence="4">CCUG 50213</strain>
    </source>
</reference>
<accession>A0ABW3TNB7</accession>
<evidence type="ECO:0000256" key="1">
    <source>
        <dbReference type="ARBA" id="ARBA00023125"/>
    </source>
</evidence>
<dbReference type="Pfam" id="PF07883">
    <property type="entry name" value="Cupin_2"/>
    <property type="match status" value="1"/>
</dbReference>
<dbReference type="EMBL" id="JBHTLY010000004">
    <property type="protein sequence ID" value="MFD1202226.1"/>
    <property type="molecule type" value="Genomic_DNA"/>
</dbReference>
<dbReference type="InterPro" id="IPR050807">
    <property type="entry name" value="TransReg_Diox_bact_type"/>
</dbReference>
<feature type="domain" description="HTH cro/C1-type" evidence="2">
    <location>
        <begin position="28"/>
        <end position="82"/>
    </location>
</feature>
<dbReference type="CDD" id="cd00093">
    <property type="entry name" value="HTH_XRE"/>
    <property type="match status" value="1"/>
</dbReference>